<feature type="domain" description="4Fe-4S ferredoxin-type" evidence="1">
    <location>
        <begin position="183"/>
        <end position="213"/>
    </location>
</feature>
<evidence type="ECO:0000313" key="2">
    <source>
        <dbReference type="EMBL" id="GFR91470.1"/>
    </source>
</evidence>
<feature type="non-terminal residue" evidence="2">
    <location>
        <position position="254"/>
    </location>
</feature>
<evidence type="ECO:0000259" key="1">
    <source>
        <dbReference type="PROSITE" id="PS51379"/>
    </source>
</evidence>
<reference evidence="2 3" key="1">
    <citation type="journal article" date="2021" name="Elife">
        <title>Chloroplast acquisition without the gene transfer in kleptoplastic sea slugs, Plakobranchus ocellatus.</title>
        <authorList>
            <person name="Maeda T."/>
            <person name="Takahashi S."/>
            <person name="Yoshida T."/>
            <person name="Shimamura S."/>
            <person name="Takaki Y."/>
            <person name="Nagai Y."/>
            <person name="Toyoda A."/>
            <person name="Suzuki Y."/>
            <person name="Arimoto A."/>
            <person name="Ishii H."/>
            <person name="Satoh N."/>
            <person name="Nishiyama T."/>
            <person name="Hasebe M."/>
            <person name="Maruyama T."/>
            <person name="Minagawa J."/>
            <person name="Obokata J."/>
            <person name="Shigenobu S."/>
        </authorList>
    </citation>
    <scope>NUCLEOTIDE SEQUENCE [LARGE SCALE GENOMIC DNA]</scope>
</reference>
<dbReference type="Gene3D" id="3.30.70.20">
    <property type="match status" value="1"/>
</dbReference>
<name>A0AAV4H3U0_9GAST</name>
<accession>A0AAV4H3U0</accession>
<keyword evidence="3" id="KW-1185">Reference proteome</keyword>
<dbReference type="PROSITE" id="PS51379">
    <property type="entry name" value="4FE4S_FER_2"/>
    <property type="match status" value="1"/>
</dbReference>
<protein>
    <submittedName>
        <fullName evidence="2">Quinol:cytochrome c oxidoreductase iron-sulfur protein</fullName>
    </submittedName>
</protein>
<proteinExistence type="predicted"/>
<feature type="non-terminal residue" evidence="2">
    <location>
        <position position="1"/>
    </location>
</feature>
<comment type="caution">
    <text evidence="2">The sequence shown here is derived from an EMBL/GenBank/DDBJ whole genome shotgun (WGS) entry which is preliminary data.</text>
</comment>
<dbReference type="InterPro" id="IPR017896">
    <property type="entry name" value="4Fe4S_Fe-S-bd"/>
</dbReference>
<organism evidence="2 3">
    <name type="scientific">Elysia marginata</name>
    <dbReference type="NCBI Taxonomy" id="1093978"/>
    <lineage>
        <taxon>Eukaryota</taxon>
        <taxon>Metazoa</taxon>
        <taxon>Spiralia</taxon>
        <taxon>Lophotrochozoa</taxon>
        <taxon>Mollusca</taxon>
        <taxon>Gastropoda</taxon>
        <taxon>Heterobranchia</taxon>
        <taxon>Euthyneura</taxon>
        <taxon>Panpulmonata</taxon>
        <taxon>Sacoglossa</taxon>
        <taxon>Placobranchoidea</taxon>
        <taxon>Plakobranchidae</taxon>
        <taxon>Elysia</taxon>
    </lineage>
</organism>
<evidence type="ECO:0000313" key="3">
    <source>
        <dbReference type="Proteomes" id="UP000762676"/>
    </source>
</evidence>
<dbReference type="EMBL" id="BMAT01005344">
    <property type="protein sequence ID" value="GFR91470.1"/>
    <property type="molecule type" value="Genomic_DNA"/>
</dbReference>
<sequence length="254" mass="28283">ANNPWLQEFPDPITRVSWDNYLTVSRSDAEGLGLVNRHVATGALNGSYAKVTLEDVSIKVPVIVQPGQAKGTVGLALGYGRKDGLKKEMHVGVNAYKLYKGFSNLQSVRIEKAEGEHGFACLQLHNTLMGRGDIIKETSLEEYLSKDKEYWNPKPKVSLNHEETLASKVSIWDNFDRTTGHHFNLSIDLNACTGCGACVIACHAENNVPVVGKREVRRSRDMHWLRIDRYYSSEATFKGDVDKKEDISGISDSM</sequence>
<dbReference type="SUPFAM" id="SSF54862">
    <property type="entry name" value="4Fe-4S ferredoxins"/>
    <property type="match status" value="1"/>
</dbReference>
<dbReference type="AlphaFoldDB" id="A0AAV4H3U0"/>
<gene>
    <name evidence="2" type="ORF">ElyMa_002593600</name>
</gene>
<dbReference type="Proteomes" id="UP000762676">
    <property type="component" value="Unassembled WGS sequence"/>
</dbReference>